<sequence length="612" mass="62744">MGALTAGWGAMTGSPGSNGDGADPATDRIAAPGTWVGGHVQSMGEGPFRQGAGEGIGFLFQPDGIAADLQGWYAAPGGMDGNGSLADGLSDNWQLFGDEGAFDTDNAVVPSLPTVPMQLDAQTPAAYQEAASRLVQAAQRFDAIQQEVAEQIVETAENTELGREQISALIRGINLKAQTSDGTDASFVDLLGQAFTESLSTVEERAGTNSEIEKVVSEMEDQMNKALEEQQKSMEEALKQLPKPNDPSYPYNPGQLPGVNPGQLPGNPLPQDPGHRLPEVPTPTIPAPSDPADPAGTPTPPPTPDIPDRPDPVIPGDRGTPNDPSTPPVAPPVVPPPGDIGSSPIGMGGMGSNLLNSLWPLLAAQQGGMFGQRPMGMGDDPRRLDRERLAPVRPAEVEPARVPPPPAPAQPAGASAGQSGAVATPSVPPSGATAPPDSGTPPTRGAARADGKVPYTFTGGQTVWVSPKVYDALVAAVADTTGTDARAAYGMAPATSAKTGDPKDKYPGSRVDPHQLMTGDIAMWEDGRTALLVVFEPAEEGGSAQDGVLKVIVSGALKQFAPEMSDAEEDFGAFAGFFHPPGIEGSGSGSEAIPATDPTLQPVPAMPVPAGG</sequence>
<evidence type="ECO:0000313" key="4">
    <source>
        <dbReference type="Proteomes" id="UP000183810"/>
    </source>
</evidence>
<keyword evidence="1" id="KW-0175">Coiled coil</keyword>
<feature type="compositionally biased region" description="Low complexity" evidence="2">
    <location>
        <begin position="583"/>
        <end position="595"/>
    </location>
</feature>
<accession>A0A1J0VYB2</accession>
<proteinExistence type="predicted"/>
<dbReference type="EMBL" id="CP018082">
    <property type="protein sequence ID" value="APE36927.1"/>
    <property type="molecule type" value="Genomic_DNA"/>
</dbReference>
<feature type="compositionally biased region" description="Pro residues" evidence="2">
    <location>
        <begin position="280"/>
        <end position="305"/>
    </location>
</feature>
<feature type="region of interest" description="Disordered" evidence="2">
    <location>
        <begin position="1"/>
        <end position="26"/>
    </location>
</feature>
<protein>
    <submittedName>
        <fullName evidence="3">Uncharacterized protein</fullName>
    </submittedName>
</protein>
<feature type="region of interest" description="Disordered" evidence="2">
    <location>
        <begin position="583"/>
        <end position="612"/>
    </location>
</feature>
<dbReference type="Proteomes" id="UP000183810">
    <property type="component" value="Chromosome"/>
</dbReference>
<evidence type="ECO:0000256" key="2">
    <source>
        <dbReference type="SAM" id="MobiDB-lite"/>
    </source>
</evidence>
<feature type="compositionally biased region" description="Pro residues" evidence="2">
    <location>
        <begin position="324"/>
        <end position="338"/>
    </location>
</feature>
<feature type="region of interest" description="Disordered" evidence="2">
    <location>
        <begin position="240"/>
        <end position="342"/>
    </location>
</feature>
<gene>
    <name evidence="3" type="ORF">BOX37_26690</name>
</gene>
<feature type="coiled-coil region" evidence="1">
    <location>
        <begin position="209"/>
        <end position="240"/>
    </location>
</feature>
<reference evidence="3" key="1">
    <citation type="submission" date="2016-11" db="EMBL/GenBank/DDBJ databases">
        <authorList>
            <person name="Jaros S."/>
            <person name="Januszkiewicz K."/>
            <person name="Wedrychowicz H."/>
        </authorList>
    </citation>
    <scope>NUCLEOTIDE SEQUENCE [LARGE SCALE GENOMIC DNA]</scope>
    <source>
        <strain evidence="3">Y48</strain>
    </source>
</reference>
<feature type="compositionally biased region" description="Low complexity" evidence="2">
    <location>
        <begin position="410"/>
        <end position="423"/>
    </location>
</feature>
<dbReference type="KEGG" id="nsl:BOX37_26690"/>
<feature type="region of interest" description="Disordered" evidence="2">
    <location>
        <begin position="393"/>
        <end position="451"/>
    </location>
</feature>
<evidence type="ECO:0000256" key="1">
    <source>
        <dbReference type="SAM" id="Coils"/>
    </source>
</evidence>
<name>A0A1J0VYB2_9NOCA</name>
<keyword evidence="4" id="KW-1185">Reference proteome</keyword>
<dbReference type="AlphaFoldDB" id="A0A1J0VYB2"/>
<organism evidence="3 4">
    <name type="scientific">Nocardia mangyaensis</name>
    <dbReference type="NCBI Taxonomy" id="2213200"/>
    <lineage>
        <taxon>Bacteria</taxon>
        <taxon>Bacillati</taxon>
        <taxon>Actinomycetota</taxon>
        <taxon>Actinomycetes</taxon>
        <taxon>Mycobacteriales</taxon>
        <taxon>Nocardiaceae</taxon>
        <taxon>Nocardia</taxon>
    </lineage>
</organism>
<evidence type="ECO:0000313" key="3">
    <source>
        <dbReference type="EMBL" id="APE36927.1"/>
    </source>
</evidence>